<dbReference type="Pfam" id="PF04177">
    <property type="entry name" value="TAP42"/>
    <property type="match status" value="1"/>
</dbReference>
<protein>
    <recommendedName>
        <fullName evidence="4">TAP42-like protein</fullName>
    </recommendedName>
</protein>
<dbReference type="InterPro" id="IPR007304">
    <property type="entry name" value="TAP46-like"/>
</dbReference>
<accession>A0A1E3HG76</accession>
<dbReference type="OrthoDB" id="10261753at2759"/>
<dbReference type="PANTHER" id="PTHR10933:SF9">
    <property type="entry name" value="IMMUNOGLOBULIN-BINDING PROTEIN 1"/>
    <property type="match status" value="1"/>
</dbReference>
<dbReference type="EMBL" id="AWGJ01000010">
    <property type="protein sequence ID" value="ODN75324.1"/>
    <property type="molecule type" value="Genomic_DNA"/>
</dbReference>
<keyword evidence="3" id="KW-1185">Reference proteome</keyword>
<evidence type="ECO:0000313" key="2">
    <source>
        <dbReference type="EMBL" id="ODN75324.1"/>
    </source>
</evidence>
<dbReference type="GeneID" id="30157809"/>
<dbReference type="RefSeq" id="XP_018990974.1">
    <property type="nucleotide sequence ID" value="XM_019140999.1"/>
</dbReference>
<organism evidence="2 3">
    <name type="scientific">Cryptococcus amylolentus CBS 6039</name>
    <dbReference type="NCBI Taxonomy" id="1295533"/>
    <lineage>
        <taxon>Eukaryota</taxon>
        <taxon>Fungi</taxon>
        <taxon>Dikarya</taxon>
        <taxon>Basidiomycota</taxon>
        <taxon>Agaricomycotina</taxon>
        <taxon>Tremellomycetes</taxon>
        <taxon>Tremellales</taxon>
        <taxon>Cryptococcaceae</taxon>
        <taxon>Cryptococcus</taxon>
    </lineage>
</organism>
<dbReference type="AlphaFoldDB" id="A0A1E3HG76"/>
<evidence type="ECO:0000313" key="3">
    <source>
        <dbReference type="Proteomes" id="UP000094065"/>
    </source>
</evidence>
<gene>
    <name evidence="2" type="ORF">L202_06500</name>
</gene>
<reference evidence="2 3" key="1">
    <citation type="submission" date="2016-06" db="EMBL/GenBank/DDBJ databases">
        <title>Evolution of pathogenesis and genome organization in the Tremellales.</title>
        <authorList>
            <person name="Cuomo C."/>
            <person name="Litvintseva A."/>
            <person name="Heitman J."/>
            <person name="Chen Y."/>
            <person name="Sun S."/>
            <person name="Springer D."/>
            <person name="Dromer F."/>
            <person name="Young S."/>
            <person name="Zeng Q."/>
            <person name="Chapman S."/>
            <person name="Gujja S."/>
            <person name="Saif S."/>
            <person name="Birren B."/>
        </authorList>
    </citation>
    <scope>NUCLEOTIDE SEQUENCE [LARGE SCALE GENOMIC DNA]</scope>
    <source>
        <strain evidence="2 3">CBS 6039</strain>
    </source>
</reference>
<feature type="region of interest" description="Disordered" evidence="1">
    <location>
        <begin position="368"/>
        <end position="389"/>
    </location>
</feature>
<evidence type="ECO:0008006" key="4">
    <source>
        <dbReference type="Google" id="ProtNLM"/>
    </source>
</evidence>
<feature type="region of interest" description="Disordered" evidence="1">
    <location>
        <begin position="236"/>
        <end position="255"/>
    </location>
</feature>
<comment type="caution">
    <text evidence="2">The sequence shown here is derived from an EMBL/GenBank/DDBJ whole genome shotgun (WGS) entry which is preliminary data.</text>
</comment>
<dbReference type="Gene3D" id="1.25.40.540">
    <property type="entry name" value="TAP42-like family"/>
    <property type="match status" value="1"/>
</dbReference>
<dbReference type="GO" id="GO:0035303">
    <property type="term" value="P:regulation of dephosphorylation"/>
    <property type="evidence" value="ECO:0007669"/>
    <property type="project" value="TreeGrafter"/>
</dbReference>
<dbReference type="PANTHER" id="PTHR10933">
    <property type="entry name" value="IMMUNOGLOBULIN-BINDING PROTEIN 1"/>
    <property type="match status" value="1"/>
</dbReference>
<evidence type="ECO:0000256" key="1">
    <source>
        <dbReference type="SAM" id="MobiDB-lite"/>
    </source>
</evidence>
<dbReference type="GO" id="GO:0051721">
    <property type="term" value="F:protein phosphatase 2A binding"/>
    <property type="evidence" value="ECO:0007669"/>
    <property type="project" value="TreeGrafter"/>
</dbReference>
<proteinExistence type="predicted"/>
<dbReference type="GO" id="GO:0009966">
    <property type="term" value="P:regulation of signal transduction"/>
    <property type="evidence" value="ECO:0007669"/>
    <property type="project" value="InterPro"/>
</dbReference>
<sequence length="389" mass="42913">MSNLPLPQLYAQTLTTLDPIFSDAVSLSAASTQSTLADALEKLHIIQRSLNLLGVYSDNEGWEELSEGALVFMTIGWVVAGCEEKRTGERKERVESLKRSEDACQQFVEVLTSYGIITPEEKAGYNLDGRTPSDPASRRDAKIQQYRKEKDLKERVSAKVKRSGGSSHISFILALLPAPPRQSSGTSAFSLPDQEPEHEQDRHLILDVLRLLSVATYSALSSIKMELDILSSAHLEEIPSEPPRDPRQGGRGEEDTTWRLDALPGQNDPANLIAPGGKVLKPFTILPSASRETDRQKLKGEVFRQGWRLPTMTIDQYLQIEQERGGIISGGGQASYDAPTESETLKLEAEMDGTVYAAEQAEKKRLKDENWAAYTDENQKGAGNTTNKG</sequence>
<dbReference type="STRING" id="1295533.A0A1E3HG76"/>
<name>A0A1E3HG76_9TREE</name>
<dbReference type="Proteomes" id="UP000094065">
    <property type="component" value="Unassembled WGS sequence"/>
</dbReference>
<dbReference type="GO" id="GO:0005829">
    <property type="term" value="C:cytosol"/>
    <property type="evidence" value="ECO:0007669"/>
    <property type="project" value="TreeGrafter"/>
</dbReference>
<dbReference type="InterPro" id="IPR038511">
    <property type="entry name" value="TAP42/TAP46-like_sf"/>
</dbReference>